<name>A0A6J7P8V2_9ZZZZ</name>
<dbReference type="Pfam" id="PF01195">
    <property type="entry name" value="Pept_tRNA_hydro"/>
    <property type="match status" value="1"/>
</dbReference>
<evidence type="ECO:0000256" key="5">
    <source>
        <dbReference type="ARBA" id="ARBA00038063"/>
    </source>
</evidence>
<dbReference type="EC" id="3.1.1.29" evidence="1"/>
<dbReference type="GO" id="GO:0004045">
    <property type="term" value="F:peptidyl-tRNA hydrolase activity"/>
    <property type="evidence" value="ECO:0007669"/>
    <property type="project" value="UniProtKB-EC"/>
</dbReference>
<dbReference type="CDD" id="cd00462">
    <property type="entry name" value="PTH"/>
    <property type="match status" value="1"/>
</dbReference>
<dbReference type="EMBL" id="CAFBPC010000056">
    <property type="protein sequence ID" value="CAB5001571.1"/>
    <property type="molecule type" value="Genomic_DNA"/>
</dbReference>
<dbReference type="PROSITE" id="PS01196">
    <property type="entry name" value="PEPT_TRNA_HYDROL_2"/>
    <property type="match status" value="1"/>
</dbReference>
<dbReference type="PANTHER" id="PTHR17224:SF1">
    <property type="entry name" value="PEPTIDYL-TRNA HYDROLASE"/>
    <property type="match status" value="1"/>
</dbReference>
<keyword evidence="2" id="KW-0820">tRNA-binding</keyword>
<dbReference type="PANTHER" id="PTHR17224">
    <property type="entry name" value="PEPTIDYL-TRNA HYDROLASE"/>
    <property type="match status" value="1"/>
</dbReference>
<dbReference type="Gene3D" id="3.40.50.1470">
    <property type="entry name" value="Peptidyl-tRNA hydrolase"/>
    <property type="match status" value="1"/>
</dbReference>
<dbReference type="InterPro" id="IPR001328">
    <property type="entry name" value="Pept_tRNA_hydro"/>
</dbReference>
<dbReference type="InterPro" id="IPR036416">
    <property type="entry name" value="Pept_tRNA_hydro_sf"/>
</dbReference>
<accession>A0A6J7P8V2</accession>
<evidence type="ECO:0000256" key="4">
    <source>
        <dbReference type="ARBA" id="ARBA00022884"/>
    </source>
</evidence>
<dbReference type="AlphaFoldDB" id="A0A6J7P8V2"/>
<sequence>MIRRSAPRQGDMERILIVGLGNPGKKYARTRHNVGTDAIEVLAQRLHASLKVGRDRAQIAECRLANQPVVIAVPTTWMNDSGEAVGPLARRYKITNPAHIIIVHDELDLEPGIVKIKVGGGLAGHNGLKSISAHIHTDDYIRVRIGVGKPPSKEVGADHVLSSIPAAERKILDVSVEVAVDAIEAIVTHGIASAMQDFNGR</sequence>
<organism evidence="6">
    <name type="scientific">freshwater metagenome</name>
    <dbReference type="NCBI Taxonomy" id="449393"/>
    <lineage>
        <taxon>unclassified sequences</taxon>
        <taxon>metagenomes</taxon>
        <taxon>ecological metagenomes</taxon>
    </lineage>
</organism>
<dbReference type="NCBIfam" id="TIGR00447">
    <property type="entry name" value="pth"/>
    <property type="match status" value="1"/>
</dbReference>
<reference evidence="6" key="1">
    <citation type="submission" date="2020-05" db="EMBL/GenBank/DDBJ databases">
        <authorList>
            <person name="Chiriac C."/>
            <person name="Salcher M."/>
            <person name="Ghai R."/>
            <person name="Kavagutti S V."/>
        </authorList>
    </citation>
    <scope>NUCLEOTIDE SEQUENCE</scope>
</reference>
<comment type="similarity">
    <text evidence="5">Belongs to the PTH family.</text>
</comment>
<gene>
    <name evidence="6" type="ORF">UFOPK4057_00338</name>
</gene>
<evidence type="ECO:0000256" key="2">
    <source>
        <dbReference type="ARBA" id="ARBA00022555"/>
    </source>
</evidence>
<keyword evidence="3" id="KW-0378">Hydrolase</keyword>
<dbReference type="HAMAP" id="MF_00083">
    <property type="entry name" value="Pept_tRNA_hydro_bact"/>
    <property type="match status" value="1"/>
</dbReference>
<dbReference type="GO" id="GO:0000049">
    <property type="term" value="F:tRNA binding"/>
    <property type="evidence" value="ECO:0007669"/>
    <property type="project" value="UniProtKB-KW"/>
</dbReference>
<dbReference type="PROSITE" id="PS01195">
    <property type="entry name" value="PEPT_TRNA_HYDROL_1"/>
    <property type="match status" value="1"/>
</dbReference>
<dbReference type="SUPFAM" id="SSF53178">
    <property type="entry name" value="Peptidyl-tRNA hydrolase-like"/>
    <property type="match status" value="1"/>
</dbReference>
<keyword evidence="4" id="KW-0694">RNA-binding</keyword>
<evidence type="ECO:0000256" key="1">
    <source>
        <dbReference type="ARBA" id="ARBA00013260"/>
    </source>
</evidence>
<dbReference type="InterPro" id="IPR018171">
    <property type="entry name" value="Pept_tRNA_hydro_CS"/>
</dbReference>
<dbReference type="FunFam" id="3.40.50.1470:FF:000001">
    <property type="entry name" value="Peptidyl-tRNA hydrolase"/>
    <property type="match status" value="1"/>
</dbReference>
<evidence type="ECO:0000256" key="3">
    <source>
        <dbReference type="ARBA" id="ARBA00022801"/>
    </source>
</evidence>
<protein>
    <recommendedName>
        <fullName evidence="1">peptidyl-tRNA hydrolase</fullName>
        <ecNumber evidence="1">3.1.1.29</ecNumber>
    </recommendedName>
</protein>
<evidence type="ECO:0000313" key="6">
    <source>
        <dbReference type="EMBL" id="CAB5001571.1"/>
    </source>
</evidence>
<proteinExistence type="inferred from homology"/>